<dbReference type="GO" id="GO:0004516">
    <property type="term" value="F:nicotinate phosphoribosyltransferase activity"/>
    <property type="evidence" value="ECO:0007669"/>
    <property type="project" value="UniProtKB-UniRule"/>
</dbReference>
<feature type="domain" description="Nicotinate/nicotinamide phosphoribosyltransferase" evidence="9">
    <location>
        <begin position="173"/>
        <end position="386"/>
    </location>
</feature>
<comment type="catalytic activity">
    <reaction evidence="7 8">
        <text>5-phospho-alpha-D-ribose 1-diphosphate + nicotinate + ATP + H2O = nicotinate beta-D-ribonucleotide + ADP + phosphate + diphosphate</text>
        <dbReference type="Rhea" id="RHEA:36163"/>
        <dbReference type="ChEBI" id="CHEBI:15377"/>
        <dbReference type="ChEBI" id="CHEBI:30616"/>
        <dbReference type="ChEBI" id="CHEBI:32544"/>
        <dbReference type="ChEBI" id="CHEBI:33019"/>
        <dbReference type="ChEBI" id="CHEBI:43474"/>
        <dbReference type="ChEBI" id="CHEBI:57502"/>
        <dbReference type="ChEBI" id="CHEBI:58017"/>
        <dbReference type="ChEBI" id="CHEBI:456216"/>
        <dbReference type="EC" id="6.3.4.21"/>
    </reaction>
</comment>
<dbReference type="GO" id="GO:0034355">
    <property type="term" value="P:NAD+ biosynthetic process via the salvage pathway"/>
    <property type="evidence" value="ECO:0007669"/>
    <property type="project" value="TreeGrafter"/>
</dbReference>
<comment type="similarity">
    <text evidence="2 8">Belongs to the NAPRTase family.</text>
</comment>
<feature type="domain" description="Nicotinate phosphoribosyltransferase N-terminal" evidence="10">
    <location>
        <begin position="12"/>
        <end position="139"/>
    </location>
</feature>
<dbReference type="InterPro" id="IPR006406">
    <property type="entry name" value="Nic_PRibTrfase"/>
</dbReference>
<evidence type="ECO:0000256" key="5">
    <source>
        <dbReference type="ARBA" id="ARBA00022598"/>
    </source>
</evidence>
<dbReference type="NCBIfam" id="TIGR01514">
    <property type="entry name" value="NAPRTase"/>
    <property type="match status" value="1"/>
</dbReference>
<evidence type="ECO:0000256" key="1">
    <source>
        <dbReference type="ARBA" id="ARBA00004952"/>
    </source>
</evidence>
<accession>A0AAW0C2W9</accession>
<dbReference type="SUPFAM" id="SSF54675">
    <property type="entry name" value="Nicotinate/Quinolinate PRTase N-terminal domain-like"/>
    <property type="match status" value="1"/>
</dbReference>
<comment type="function">
    <text evidence="8">Catalyzes the synthesis of beta-nicotinate D-ribonucleotide from nicotinate and 5-phospho-D-ribose 1-phosphate at the expense of ATP.</text>
</comment>
<dbReference type="InterPro" id="IPR036068">
    <property type="entry name" value="Nicotinate_pribotase-like_C"/>
</dbReference>
<dbReference type="GO" id="GO:0016757">
    <property type="term" value="F:glycosyltransferase activity"/>
    <property type="evidence" value="ECO:0007669"/>
    <property type="project" value="UniProtKB-KW"/>
</dbReference>
<dbReference type="EC" id="6.3.4.21" evidence="3 8"/>
<evidence type="ECO:0000256" key="4">
    <source>
        <dbReference type="ARBA" id="ARBA00022553"/>
    </source>
</evidence>
<evidence type="ECO:0000256" key="2">
    <source>
        <dbReference type="ARBA" id="ARBA00010897"/>
    </source>
</evidence>
<dbReference type="Proteomes" id="UP001362999">
    <property type="component" value="Unassembled WGS sequence"/>
</dbReference>
<evidence type="ECO:0000313" key="12">
    <source>
        <dbReference type="Proteomes" id="UP001362999"/>
    </source>
</evidence>
<evidence type="ECO:0000259" key="10">
    <source>
        <dbReference type="Pfam" id="PF17767"/>
    </source>
</evidence>
<dbReference type="InterPro" id="IPR041525">
    <property type="entry name" value="N/Namide_PRibTrfase"/>
</dbReference>
<dbReference type="PANTHER" id="PTHR11098">
    <property type="entry name" value="NICOTINATE PHOSPHORIBOSYLTRANSFERASE"/>
    <property type="match status" value="1"/>
</dbReference>
<proteinExistence type="inferred from homology"/>
<evidence type="ECO:0000259" key="9">
    <source>
        <dbReference type="Pfam" id="PF04095"/>
    </source>
</evidence>
<keyword evidence="11" id="KW-0808">Transferase</keyword>
<evidence type="ECO:0000256" key="7">
    <source>
        <dbReference type="ARBA" id="ARBA00048668"/>
    </source>
</evidence>
<gene>
    <name evidence="11" type="ORF">R3P38DRAFT_3186513</name>
</gene>
<dbReference type="Pfam" id="PF17767">
    <property type="entry name" value="NAPRTase_N"/>
    <property type="match status" value="1"/>
</dbReference>
<dbReference type="InterPro" id="IPR040727">
    <property type="entry name" value="NAPRTase_N"/>
</dbReference>
<dbReference type="InterPro" id="IPR007229">
    <property type="entry name" value="Nic_PRibTrfase-Fam"/>
</dbReference>
<keyword evidence="11" id="KW-0328">Glycosyltransferase</keyword>
<evidence type="ECO:0000313" key="11">
    <source>
        <dbReference type="EMBL" id="KAK7032968.1"/>
    </source>
</evidence>
<name>A0AAW0C2W9_9AGAR</name>
<dbReference type="Gene3D" id="3.20.140.10">
    <property type="entry name" value="nicotinate phosphoribosyltransferase"/>
    <property type="match status" value="1"/>
</dbReference>
<comment type="caution">
    <text evidence="11">The sequence shown here is derived from an EMBL/GenBank/DDBJ whole genome shotgun (WGS) entry which is preliminary data.</text>
</comment>
<dbReference type="Pfam" id="PF04095">
    <property type="entry name" value="NAPRTase"/>
    <property type="match status" value="1"/>
</dbReference>
<keyword evidence="6 8" id="KW-0662">Pyridine nucleotide biosynthesis</keyword>
<comment type="pathway">
    <text evidence="1 8">Cofactor biosynthesis; NAD(+) biosynthesis; nicotinate D-ribonucleotide from nicotinate: step 1/1.</text>
</comment>
<reference evidence="11 12" key="1">
    <citation type="journal article" date="2024" name="J Genomics">
        <title>Draft genome sequencing and assembly of Favolaschia claudopus CIRM-BRFM 2984 isolated from oak limbs.</title>
        <authorList>
            <person name="Navarro D."/>
            <person name="Drula E."/>
            <person name="Chaduli D."/>
            <person name="Cazenave R."/>
            <person name="Ahrendt S."/>
            <person name="Wang J."/>
            <person name="Lipzen A."/>
            <person name="Daum C."/>
            <person name="Barry K."/>
            <person name="Grigoriev I.V."/>
            <person name="Favel A."/>
            <person name="Rosso M.N."/>
            <person name="Martin F."/>
        </authorList>
    </citation>
    <scope>NUCLEOTIDE SEQUENCE [LARGE SCALE GENOMIC DNA]</scope>
    <source>
        <strain evidence="11 12">CIRM-BRFM 2984</strain>
    </source>
</reference>
<evidence type="ECO:0000256" key="3">
    <source>
        <dbReference type="ARBA" id="ARBA00013236"/>
    </source>
</evidence>
<comment type="PTM">
    <text evidence="8">Transiently phosphorylated on a His residue during the reaction cycle. Phosphorylation strongly increases the affinity for substrates and increases the rate of nicotinate D-ribonucleotide production. Dephosphorylation regenerates the low-affinity form of the enzyme, leading to product release.</text>
</comment>
<keyword evidence="12" id="KW-1185">Reference proteome</keyword>
<dbReference type="PANTHER" id="PTHR11098:SF1">
    <property type="entry name" value="NICOTINATE PHOSPHORIBOSYLTRANSFERASE"/>
    <property type="match status" value="1"/>
</dbReference>
<dbReference type="AlphaFoldDB" id="A0AAW0C2W9"/>
<evidence type="ECO:0000256" key="6">
    <source>
        <dbReference type="ARBA" id="ARBA00022642"/>
    </source>
</evidence>
<sequence length="401" mass="45567">MASHLPLPNSIIDTDLYKLTMQQAVLHHFPNSESCYKFTLRDKVPFTQKAFEIFQQTLGHFVKLALTESEHEWLKKTCPYFTTEYLTYLRNYRFKPSEQVRAKFVPSSAGSDVGLIEIEIHGPWVETIFWEVPLMATLSEIYFKYVVTDWSYDGQSALAYEKGRALLQADCVFSEFGTRRRRSFKTQDIVMESLVRASKDVKSNGKLSGTSNVHLAHKHNLVPIGTIAHEWFMGVAAVKGYENANAVAMDLWEQVYPNAILIALTDTFTTEAFFQSYTRDKERAMRWHGLRQDSGDPFIFGPRAKEAFESLGIAADQKTIIYSDALNIEKALRLQEQARDLGLKVSFGIGTFFTNDFKKASDAGSSKALNMVIKLSSVDQRPTTGDQNTVQMVKQIYHLDS</sequence>
<keyword evidence="4" id="KW-0597">Phosphoprotein</keyword>
<evidence type="ECO:0000256" key="8">
    <source>
        <dbReference type="RuleBase" id="RU003838"/>
    </source>
</evidence>
<organism evidence="11 12">
    <name type="scientific">Favolaschia claudopus</name>
    <dbReference type="NCBI Taxonomy" id="2862362"/>
    <lineage>
        <taxon>Eukaryota</taxon>
        <taxon>Fungi</taxon>
        <taxon>Dikarya</taxon>
        <taxon>Basidiomycota</taxon>
        <taxon>Agaricomycotina</taxon>
        <taxon>Agaricomycetes</taxon>
        <taxon>Agaricomycetidae</taxon>
        <taxon>Agaricales</taxon>
        <taxon>Marasmiineae</taxon>
        <taxon>Mycenaceae</taxon>
        <taxon>Favolaschia</taxon>
    </lineage>
</organism>
<dbReference type="PIRSF" id="PIRSF000484">
    <property type="entry name" value="NAPRT"/>
    <property type="match status" value="1"/>
</dbReference>
<dbReference type="SUPFAM" id="SSF51690">
    <property type="entry name" value="Nicotinate/Quinolinate PRTase C-terminal domain-like"/>
    <property type="match status" value="1"/>
</dbReference>
<keyword evidence="5 8" id="KW-0436">Ligase</keyword>
<protein>
    <recommendedName>
        <fullName evidence="3 8">Nicotinate phosphoribosyltransferase</fullName>
        <ecNumber evidence="3 8">6.3.4.21</ecNumber>
    </recommendedName>
</protein>
<dbReference type="EMBL" id="JAWWNJ010000023">
    <property type="protein sequence ID" value="KAK7032968.1"/>
    <property type="molecule type" value="Genomic_DNA"/>
</dbReference>
<dbReference type="GO" id="GO:0005829">
    <property type="term" value="C:cytosol"/>
    <property type="evidence" value="ECO:0007669"/>
    <property type="project" value="TreeGrafter"/>
</dbReference>